<dbReference type="SMART" id="SM00596">
    <property type="entry name" value="PRE_C2HC"/>
    <property type="match status" value="1"/>
</dbReference>
<reference evidence="3" key="1">
    <citation type="submission" date="2020-07" db="EMBL/GenBank/DDBJ databases">
        <title>Multicomponent nature underlies the extraordinary mechanical properties of spider dragline silk.</title>
        <authorList>
            <person name="Kono N."/>
            <person name="Nakamura H."/>
            <person name="Mori M."/>
            <person name="Yoshida Y."/>
            <person name="Ohtoshi R."/>
            <person name="Malay A.D."/>
            <person name="Moran D.A.P."/>
            <person name="Tomita M."/>
            <person name="Numata K."/>
            <person name="Arakawa K."/>
        </authorList>
    </citation>
    <scope>NUCLEOTIDE SEQUENCE</scope>
</reference>
<feature type="domain" description="Pre-C2HC" evidence="2">
    <location>
        <begin position="54"/>
        <end position="122"/>
    </location>
</feature>
<dbReference type="PANTHER" id="PTHR33273:SF2">
    <property type="entry name" value="ENDONUCLEASE_EXONUCLEASE_PHOSPHATASE DOMAIN-CONTAINING PROTEIN"/>
    <property type="match status" value="1"/>
</dbReference>
<comment type="caution">
    <text evidence="3">The sequence shown here is derived from an EMBL/GenBank/DDBJ whole genome shotgun (WGS) entry which is preliminary data.</text>
</comment>
<sequence length="271" mass="30625">MVGKSLRVYLETTATYKKIRNYLDDNKMQAFTYQLKEDKEFNVVLHGMPADMSPQEIMDDLLVLGISPSYCHIMTNRKTHLPMPLFLVSLPSNEDNRNIYNISEVCSVKVTVEVLNKKPGPAQCYHCQGFFHNSRYCSKNPRCLKCLKPHMTMDCKKTLSEDPTCCNCQGKHPANFLGCLNNPLNKSPPVDRKKVQEERLAERKEMLAKLRKNSSPPEKPNSAPPKPTSVAPKPPTTTAPKSHSLLYSKALADSLPKKTKPLVKPPEEQKD</sequence>
<evidence type="ECO:0000259" key="2">
    <source>
        <dbReference type="SMART" id="SM00596"/>
    </source>
</evidence>
<accession>A0A8X6J3S1</accession>
<dbReference type="AlphaFoldDB" id="A0A8X6J3S1"/>
<evidence type="ECO:0000313" key="3">
    <source>
        <dbReference type="EMBL" id="GFR08708.1"/>
    </source>
</evidence>
<evidence type="ECO:0000313" key="4">
    <source>
        <dbReference type="Proteomes" id="UP000887116"/>
    </source>
</evidence>
<organism evidence="3 4">
    <name type="scientific">Trichonephila clavata</name>
    <name type="common">Joro spider</name>
    <name type="synonym">Nephila clavata</name>
    <dbReference type="NCBI Taxonomy" id="2740835"/>
    <lineage>
        <taxon>Eukaryota</taxon>
        <taxon>Metazoa</taxon>
        <taxon>Ecdysozoa</taxon>
        <taxon>Arthropoda</taxon>
        <taxon>Chelicerata</taxon>
        <taxon>Arachnida</taxon>
        <taxon>Araneae</taxon>
        <taxon>Araneomorphae</taxon>
        <taxon>Entelegynae</taxon>
        <taxon>Araneoidea</taxon>
        <taxon>Nephilidae</taxon>
        <taxon>Trichonephila</taxon>
    </lineage>
</organism>
<keyword evidence="4" id="KW-1185">Reference proteome</keyword>
<name>A0A8X6J3S1_TRICU</name>
<dbReference type="EMBL" id="BMAO01036189">
    <property type="protein sequence ID" value="GFR08708.1"/>
    <property type="molecule type" value="Genomic_DNA"/>
</dbReference>
<proteinExistence type="predicted"/>
<evidence type="ECO:0000256" key="1">
    <source>
        <dbReference type="SAM" id="MobiDB-lite"/>
    </source>
</evidence>
<feature type="region of interest" description="Disordered" evidence="1">
    <location>
        <begin position="208"/>
        <end position="271"/>
    </location>
</feature>
<dbReference type="OrthoDB" id="8123891at2759"/>
<protein>
    <submittedName>
        <fullName evidence="3">Nucleic-acid-binding protein from transposon X-element</fullName>
    </submittedName>
</protein>
<gene>
    <name evidence="3" type="primary">ORF1_100</name>
    <name evidence="3" type="ORF">TNCT_727881</name>
</gene>
<dbReference type="PANTHER" id="PTHR33273">
    <property type="entry name" value="DOMAIN-CONTAINING PROTEIN, PUTATIVE-RELATED"/>
    <property type="match status" value="1"/>
</dbReference>
<dbReference type="Proteomes" id="UP000887116">
    <property type="component" value="Unassembled WGS sequence"/>
</dbReference>
<dbReference type="InterPro" id="IPR006579">
    <property type="entry name" value="Pre_C2HC_dom"/>
</dbReference>
<feature type="compositionally biased region" description="Pro residues" evidence="1">
    <location>
        <begin position="217"/>
        <end position="237"/>
    </location>
</feature>
<dbReference type="Pfam" id="PF07530">
    <property type="entry name" value="PRE_C2HC"/>
    <property type="match status" value="1"/>
</dbReference>